<keyword evidence="10" id="KW-1185">Reference proteome</keyword>
<dbReference type="FunFam" id="1.10.510.10:FF:000380">
    <property type="entry name" value="Serine/threonine-protein kinase ppk15"/>
    <property type="match status" value="1"/>
</dbReference>
<evidence type="ECO:0000256" key="4">
    <source>
        <dbReference type="ARBA" id="ARBA00022741"/>
    </source>
</evidence>
<name>A0AAP0FYQ2_9ASPA</name>
<feature type="region of interest" description="Disordered" evidence="7">
    <location>
        <begin position="39"/>
        <end position="73"/>
    </location>
</feature>
<dbReference type="Gene3D" id="3.30.200.20">
    <property type="entry name" value="Phosphorylase Kinase, domain 1"/>
    <property type="match status" value="1"/>
</dbReference>
<dbReference type="PANTHER" id="PTHR24058:SF113">
    <property type="entry name" value="HYPOTHETICAL SER-THR PROTEIN KINASE"/>
    <property type="match status" value="1"/>
</dbReference>
<dbReference type="PROSITE" id="PS00108">
    <property type="entry name" value="PROTEIN_KINASE_ST"/>
    <property type="match status" value="1"/>
</dbReference>
<keyword evidence="1" id="KW-0723">Serine/threonine-protein kinase</keyword>
<dbReference type="EMBL" id="JBBWWQ010000016">
    <property type="protein sequence ID" value="KAK8925922.1"/>
    <property type="molecule type" value="Genomic_DNA"/>
</dbReference>
<dbReference type="InterPro" id="IPR011009">
    <property type="entry name" value="Kinase-like_dom_sf"/>
</dbReference>
<dbReference type="GO" id="GO:0004674">
    <property type="term" value="F:protein serine/threonine kinase activity"/>
    <property type="evidence" value="ECO:0007669"/>
    <property type="project" value="UniProtKB-KW"/>
</dbReference>
<reference evidence="9 10" key="1">
    <citation type="journal article" date="2022" name="Nat. Plants">
        <title>Genomes of leafy and leafless Platanthera orchids illuminate the evolution of mycoheterotrophy.</title>
        <authorList>
            <person name="Li M.H."/>
            <person name="Liu K.W."/>
            <person name="Li Z."/>
            <person name="Lu H.C."/>
            <person name="Ye Q.L."/>
            <person name="Zhang D."/>
            <person name="Wang J.Y."/>
            <person name="Li Y.F."/>
            <person name="Zhong Z.M."/>
            <person name="Liu X."/>
            <person name="Yu X."/>
            <person name="Liu D.K."/>
            <person name="Tu X.D."/>
            <person name="Liu B."/>
            <person name="Hao Y."/>
            <person name="Liao X.Y."/>
            <person name="Jiang Y.T."/>
            <person name="Sun W.H."/>
            <person name="Chen J."/>
            <person name="Chen Y.Q."/>
            <person name="Ai Y."/>
            <person name="Zhai J.W."/>
            <person name="Wu S.S."/>
            <person name="Zhou Z."/>
            <person name="Hsiao Y.Y."/>
            <person name="Wu W.L."/>
            <person name="Chen Y.Y."/>
            <person name="Lin Y.F."/>
            <person name="Hsu J.L."/>
            <person name="Li C.Y."/>
            <person name="Wang Z.W."/>
            <person name="Zhao X."/>
            <person name="Zhong W.Y."/>
            <person name="Ma X.K."/>
            <person name="Ma L."/>
            <person name="Huang J."/>
            <person name="Chen G.Z."/>
            <person name="Huang M.Z."/>
            <person name="Huang L."/>
            <person name="Peng D.H."/>
            <person name="Luo Y.B."/>
            <person name="Zou S.Q."/>
            <person name="Chen S.P."/>
            <person name="Lan S."/>
            <person name="Tsai W.C."/>
            <person name="Van de Peer Y."/>
            <person name="Liu Z.J."/>
        </authorList>
    </citation>
    <scope>NUCLEOTIDE SEQUENCE [LARGE SCALE GENOMIC DNA]</scope>
    <source>
        <strain evidence="9">Lor287</strain>
    </source>
</reference>
<evidence type="ECO:0000313" key="9">
    <source>
        <dbReference type="EMBL" id="KAK8925922.1"/>
    </source>
</evidence>
<evidence type="ECO:0000256" key="1">
    <source>
        <dbReference type="ARBA" id="ARBA00022527"/>
    </source>
</evidence>
<dbReference type="PROSITE" id="PS50011">
    <property type="entry name" value="PROTEIN_KINASE_DOM"/>
    <property type="match status" value="1"/>
</dbReference>
<dbReference type="Proteomes" id="UP001418222">
    <property type="component" value="Unassembled WGS sequence"/>
</dbReference>
<evidence type="ECO:0000256" key="6">
    <source>
        <dbReference type="ARBA" id="ARBA00022840"/>
    </source>
</evidence>
<comment type="caution">
    <text evidence="9">The sequence shown here is derived from an EMBL/GenBank/DDBJ whole genome shotgun (WGS) entry which is preliminary data.</text>
</comment>
<keyword evidence="6" id="KW-0067">ATP-binding</keyword>
<dbReference type="Gene3D" id="1.10.510.10">
    <property type="entry name" value="Transferase(Phosphotransferase) domain 1"/>
    <property type="match status" value="1"/>
</dbReference>
<keyword evidence="3" id="KW-0808">Transferase</keyword>
<proteinExistence type="predicted"/>
<dbReference type="PANTHER" id="PTHR24058">
    <property type="entry name" value="DUAL SPECIFICITY PROTEIN KINASE"/>
    <property type="match status" value="1"/>
</dbReference>
<evidence type="ECO:0000313" key="10">
    <source>
        <dbReference type="Proteomes" id="UP001418222"/>
    </source>
</evidence>
<evidence type="ECO:0000256" key="7">
    <source>
        <dbReference type="SAM" id="MobiDB-lite"/>
    </source>
</evidence>
<evidence type="ECO:0000256" key="2">
    <source>
        <dbReference type="ARBA" id="ARBA00022553"/>
    </source>
</evidence>
<dbReference type="InterPro" id="IPR008271">
    <property type="entry name" value="Ser/Thr_kinase_AS"/>
</dbReference>
<dbReference type="FunFam" id="3.30.200.20:FF:000216">
    <property type="entry name" value="Putative serine/threonine-protein kinase dyrk2"/>
    <property type="match status" value="1"/>
</dbReference>
<evidence type="ECO:0000256" key="3">
    <source>
        <dbReference type="ARBA" id="ARBA00022679"/>
    </source>
</evidence>
<dbReference type="CDD" id="cd14133">
    <property type="entry name" value="PKc_DYRK_like"/>
    <property type="match status" value="1"/>
</dbReference>
<dbReference type="GO" id="GO:0005524">
    <property type="term" value="F:ATP binding"/>
    <property type="evidence" value="ECO:0007669"/>
    <property type="project" value="UniProtKB-KW"/>
</dbReference>
<evidence type="ECO:0000259" key="8">
    <source>
        <dbReference type="PROSITE" id="PS50011"/>
    </source>
</evidence>
<dbReference type="SUPFAM" id="SSF56112">
    <property type="entry name" value="Protein kinase-like (PK-like)"/>
    <property type="match status" value="1"/>
</dbReference>
<protein>
    <submittedName>
        <fullName evidence="9">Serine/threonine-protein kinase AFC3</fullName>
    </submittedName>
</protein>
<keyword evidence="5 9" id="KW-0418">Kinase</keyword>
<keyword evidence="4" id="KW-0547">Nucleotide-binding</keyword>
<dbReference type="SMART" id="SM00220">
    <property type="entry name" value="S_TKc"/>
    <property type="match status" value="1"/>
</dbReference>
<dbReference type="InterPro" id="IPR050494">
    <property type="entry name" value="Ser_Thr_dual-spec_kinase"/>
</dbReference>
<dbReference type="Pfam" id="PF00069">
    <property type="entry name" value="Pkinase"/>
    <property type="match status" value="1"/>
</dbReference>
<gene>
    <name evidence="9" type="primary">AFC3</name>
    <name evidence="9" type="ORF">KSP39_PZI018507</name>
</gene>
<dbReference type="AlphaFoldDB" id="A0AAP0FYQ2"/>
<evidence type="ECO:0000256" key="5">
    <source>
        <dbReference type="ARBA" id="ARBA00022777"/>
    </source>
</evidence>
<accession>A0AAP0FYQ2</accession>
<keyword evidence="2" id="KW-0597">Phosphoprotein</keyword>
<organism evidence="9 10">
    <name type="scientific">Platanthera zijinensis</name>
    <dbReference type="NCBI Taxonomy" id="2320716"/>
    <lineage>
        <taxon>Eukaryota</taxon>
        <taxon>Viridiplantae</taxon>
        <taxon>Streptophyta</taxon>
        <taxon>Embryophyta</taxon>
        <taxon>Tracheophyta</taxon>
        <taxon>Spermatophyta</taxon>
        <taxon>Magnoliopsida</taxon>
        <taxon>Liliopsida</taxon>
        <taxon>Asparagales</taxon>
        <taxon>Orchidaceae</taxon>
        <taxon>Orchidoideae</taxon>
        <taxon>Orchideae</taxon>
        <taxon>Orchidinae</taxon>
        <taxon>Platanthera</taxon>
    </lineage>
</organism>
<dbReference type="InterPro" id="IPR000719">
    <property type="entry name" value="Prot_kinase_dom"/>
</dbReference>
<sequence>MEEEPQVHAVLDFLTRRGFSSAASALRDEAVSRGIEISSDEDSIPPLPPVKITPGRGGVTPGLVSSSASSSSGDFFSIGSSPFELRNPYGIWSPARTGSSARNSEFGTAPEYNESILFGDSGWYGDQFAGCCNDPYLLPANQNEERIVMSIEAEKKFTKLEGSSSTYGVKQESCVCLGSTGVYGSSFPFCDCYKGNWEEKLSRLDIMDNEGEMLNGCEDDGIHLKRVDGCTMMIPQRSDMDDLDRGAEDRVLESLSRENLKFSMDETSSFAFTDFVPEFMQNKDLTTVHFLENNNSEVLGNGYNDEKLLCWKTSELEANDESECGIVDGDIKDSESLSADGENDDIPDDHQLFTAHEVELETFDLRIIHRKNRTGFEENKDLQIVLNSIVAGRYYLTESLGSAAFSKVVQARDLYTGTDVCLKIIKNDKDFFDQSLDEIKLLKYVNKNDPSDQCHLVRLYDYFYHKEHLFIVCELLRANLYEFQKFNQDLGGDIYFTLQRIQAIARQCLEALQYLHGLKVIHCDLKPENILIKSYSRCEIKIIDLGSSCFLTDNLRLYEQSRSYRAPEVILGVPYDEKIDIWSLGCILAELYTGEVLFLNDSLAMILARMIGMLGPIDAAMLENGQEAHKYFTEDYDLYLKNEETDTVEYLIPERSSLAYSLQVNDAAFLDFLGHLLQVNPERRLTASQALRHGWLSVSYK</sequence>
<feature type="domain" description="Protein kinase" evidence="8">
    <location>
        <begin position="394"/>
        <end position="696"/>
    </location>
</feature>